<dbReference type="CDD" id="cd03019">
    <property type="entry name" value="DsbA_DsbA"/>
    <property type="match status" value="1"/>
</dbReference>
<dbReference type="InterPro" id="IPR050824">
    <property type="entry name" value="Thiol_disulfide_DsbA"/>
</dbReference>
<evidence type="ECO:0000313" key="4">
    <source>
        <dbReference type="EMBL" id="MCL1635771.1"/>
    </source>
</evidence>
<name>A0ABT0MLL0_9GAMM</name>
<dbReference type="RefSeq" id="WP_249475605.1">
    <property type="nucleotide sequence ID" value="NZ_JAMBEP010000003.1"/>
</dbReference>
<keyword evidence="1 2" id="KW-0732">Signal</keyword>
<dbReference type="InterPro" id="IPR013766">
    <property type="entry name" value="Thioredoxin_domain"/>
</dbReference>
<reference evidence="4 5" key="1">
    <citation type="submission" date="2022-05" db="EMBL/GenBank/DDBJ databases">
        <title>Luteimonas sp. SX5, whole genome shotgun sequencing project.</title>
        <authorList>
            <person name="Zhao G."/>
            <person name="Shen L."/>
        </authorList>
    </citation>
    <scope>NUCLEOTIDE SEQUENCE [LARGE SCALE GENOMIC DNA]</scope>
    <source>
        <strain evidence="4 5">SX5</strain>
    </source>
</reference>
<organism evidence="4 5">
    <name type="scientific">Luteimonas galliterrae</name>
    <dbReference type="NCBI Taxonomy" id="2940486"/>
    <lineage>
        <taxon>Bacteria</taxon>
        <taxon>Pseudomonadati</taxon>
        <taxon>Pseudomonadota</taxon>
        <taxon>Gammaproteobacteria</taxon>
        <taxon>Lysobacterales</taxon>
        <taxon>Lysobacteraceae</taxon>
        <taxon>Luteimonas</taxon>
    </lineage>
</organism>
<feature type="domain" description="Thioredoxin" evidence="3">
    <location>
        <begin position="23"/>
        <end position="158"/>
    </location>
</feature>
<dbReference type="Gene3D" id="3.40.30.10">
    <property type="entry name" value="Glutaredoxin"/>
    <property type="match status" value="1"/>
</dbReference>
<keyword evidence="5" id="KW-1185">Reference proteome</keyword>
<evidence type="ECO:0000259" key="3">
    <source>
        <dbReference type="PROSITE" id="PS51352"/>
    </source>
</evidence>
<proteinExistence type="predicted"/>
<sequence length="233" mass="24106">MTLRLALLLLALLPLTACKQAAPETAATAPETTAAAPTGSPVAGVDYIVIPNGQPYAAADGKVEVAEAFGYACPHCAHFEPLLKNWKATLPANARFVAVPATFGGPWDTYARGYFAAESLGLVDNTHEAVFNAIHGLRTLPPNASAEQIAAFYAQHGADAAAFSAAMASPAVDAKLEHVRQFLARAEVPGTADIGTPMIIVNGKYRIDAGEGGYEKMLDTAGKLVAQESASGG</sequence>
<protein>
    <submittedName>
        <fullName evidence="4">Thiol:disulfide interchange protein DsbA/DsbL</fullName>
    </submittedName>
</protein>
<dbReference type="PANTHER" id="PTHR35891">
    <property type="entry name" value="THIOL:DISULFIDE INTERCHANGE PROTEIN DSBA"/>
    <property type="match status" value="1"/>
</dbReference>
<comment type="caution">
    <text evidence="4">The sequence shown here is derived from an EMBL/GenBank/DDBJ whole genome shotgun (WGS) entry which is preliminary data.</text>
</comment>
<evidence type="ECO:0000313" key="5">
    <source>
        <dbReference type="Proteomes" id="UP001431217"/>
    </source>
</evidence>
<dbReference type="InterPro" id="IPR036249">
    <property type="entry name" value="Thioredoxin-like_sf"/>
</dbReference>
<evidence type="ECO:0000256" key="1">
    <source>
        <dbReference type="ARBA" id="ARBA00022729"/>
    </source>
</evidence>
<accession>A0ABT0MLL0</accession>
<feature type="signal peptide" evidence="2">
    <location>
        <begin position="1"/>
        <end position="21"/>
    </location>
</feature>
<evidence type="ECO:0000256" key="2">
    <source>
        <dbReference type="SAM" id="SignalP"/>
    </source>
</evidence>
<dbReference type="Proteomes" id="UP001431217">
    <property type="component" value="Unassembled WGS sequence"/>
</dbReference>
<dbReference type="EMBL" id="JAMBEP010000003">
    <property type="protein sequence ID" value="MCL1635771.1"/>
    <property type="molecule type" value="Genomic_DNA"/>
</dbReference>
<dbReference type="PROSITE" id="PS51352">
    <property type="entry name" value="THIOREDOXIN_2"/>
    <property type="match status" value="1"/>
</dbReference>
<dbReference type="SUPFAM" id="SSF52833">
    <property type="entry name" value="Thioredoxin-like"/>
    <property type="match status" value="1"/>
</dbReference>
<dbReference type="InterPro" id="IPR023205">
    <property type="entry name" value="DsbA/DsbL"/>
</dbReference>
<dbReference type="PANTHER" id="PTHR35891:SF2">
    <property type="entry name" value="THIOL:DISULFIDE INTERCHANGE PROTEIN DSBA"/>
    <property type="match status" value="1"/>
</dbReference>
<feature type="chain" id="PRO_5045916032" evidence="2">
    <location>
        <begin position="22"/>
        <end position="233"/>
    </location>
</feature>
<gene>
    <name evidence="4" type="ORF">M2650_14165</name>
</gene>